<dbReference type="RefSeq" id="WP_062113131.1">
    <property type="nucleotide sequence ID" value="NZ_CP013236.1"/>
</dbReference>
<keyword evidence="2" id="KW-1185">Reference proteome</keyword>
<gene>
    <name evidence="1" type="ORF">CPter291_1412</name>
</gene>
<evidence type="ECO:0000313" key="2">
    <source>
        <dbReference type="Proteomes" id="UP000074914"/>
    </source>
</evidence>
<name>A0ABN4M7C2_9BURK</name>
<proteinExistence type="predicted"/>
<dbReference type="InterPro" id="IPR018755">
    <property type="entry name" value="Phage_Mu_Gp48"/>
</dbReference>
<evidence type="ECO:0000313" key="1">
    <source>
        <dbReference type="EMBL" id="AMP13686.1"/>
    </source>
</evidence>
<protein>
    <recommendedName>
        <fullName evidence="3">Tail protein</fullName>
    </recommendedName>
</protein>
<evidence type="ECO:0008006" key="3">
    <source>
        <dbReference type="Google" id="ProtNLM"/>
    </source>
</evidence>
<dbReference type="EMBL" id="CP013236">
    <property type="protein sequence ID" value="AMP13686.1"/>
    <property type="molecule type" value="Genomic_DNA"/>
</dbReference>
<dbReference type="Proteomes" id="UP000074914">
    <property type="component" value="Chromosome"/>
</dbReference>
<organism evidence="1 2">
    <name type="scientific">Collimonas pratensis</name>
    <dbReference type="NCBI Taxonomy" id="279113"/>
    <lineage>
        <taxon>Bacteria</taxon>
        <taxon>Pseudomonadati</taxon>
        <taxon>Pseudomonadota</taxon>
        <taxon>Betaproteobacteria</taxon>
        <taxon>Burkholderiales</taxon>
        <taxon>Oxalobacteraceae</taxon>
        <taxon>Collimonas</taxon>
    </lineage>
</organism>
<sequence>MEPLKKEDYTTAHGLLLPRGLAWPRTSGSVLMRLFAGFSRSYAALHASLILLIRELDPRSTTAFLSEWESFAGLPDECSLVVGTESERRAAVVSKITATGGATAPYFIAIAAGLGYVGATVTEFPVSRFGRVRFGARFQGRPWRNVWQMNLSAQGSTPARFTDRFGTRFNTSGNTVLECRIVKLKPAHTTVLFHYGT</sequence>
<dbReference type="Pfam" id="PF10076">
    <property type="entry name" value="Phage_Mu_Gp48"/>
    <property type="match status" value="1"/>
</dbReference>
<accession>A0ABN4M7C2</accession>
<reference evidence="1 2" key="1">
    <citation type="submission" date="2015-11" db="EMBL/GenBank/DDBJ databases">
        <title>Exploring the genomic traits of fungus-feeding bacterial genus Collimonas.</title>
        <authorList>
            <person name="Song C."/>
            <person name="Schmidt R."/>
            <person name="de Jager V."/>
            <person name="Krzyzanowska D."/>
            <person name="Jongedijk E."/>
            <person name="Cankar K."/>
            <person name="Beekwilder J."/>
            <person name="van Veen A."/>
            <person name="de Boer W."/>
            <person name="van Veen J.A."/>
            <person name="Garbeva P."/>
        </authorList>
    </citation>
    <scope>NUCLEOTIDE SEQUENCE [LARGE SCALE GENOMIC DNA]</scope>
    <source>
        <strain evidence="1 2">Ter291</strain>
    </source>
</reference>